<dbReference type="EMBL" id="PZZN01000001">
    <property type="protein sequence ID" value="PTM47532.1"/>
    <property type="molecule type" value="Genomic_DNA"/>
</dbReference>
<sequence length="183" mass="19402">MNRYLGAVLMLAGLVAGAAPAWAGGRAAIQEPMLGSDAQACERDEGPAIAATIVGLKDRKGNLKLELYPPDEADFLRGDRELIAAGKTFRRISVSAPATGPTALCIRVPHPGRYALLFTHDRDGRAKFSVWSDGAGFVKGDRLGRSRPKVDQAIIEVGPGLTHVTIRAQYLRGLGGFGPLDGK</sequence>
<proteinExistence type="predicted"/>
<name>A0A2T4YUP5_9SPHN</name>
<evidence type="ECO:0000256" key="1">
    <source>
        <dbReference type="SAM" id="SignalP"/>
    </source>
</evidence>
<dbReference type="AlphaFoldDB" id="A0A2T4YUP5"/>
<evidence type="ECO:0000313" key="2">
    <source>
        <dbReference type="EMBL" id="PTM47532.1"/>
    </source>
</evidence>
<gene>
    <name evidence="2" type="ORF">C8J24_0931</name>
</gene>
<feature type="signal peptide" evidence="1">
    <location>
        <begin position="1"/>
        <end position="23"/>
    </location>
</feature>
<organism evidence="2 3">
    <name type="scientific">Sphingomonas aerolata</name>
    <dbReference type="NCBI Taxonomy" id="185951"/>
    <lineage>
        <taxon>Bacteria</taxon>
        <taxon>Pseudomonadati</taxon>
        <taxon>Pseudomonadota</taxon>
        <taxon>Alphaproteobacteria</taxon>
        <taxon>Sphingomonadales</taxon>
        <taxon>Sphingomonadaceae</taxon>
        <taxon>Sphingomonas</taxon>
    </lineage>
</organism>
<comment type="caution">
    <text evidence="2">The sequence shown here is derived from an EMBL/GenBank/DDBJ whole genome shotgun (WGS) entry which is preliminary data.</text>
</comment>
<dbReference type="InterPro" id="IPR018673">
    <property type="entry name" value="DUF2141"/>
</dbReference>
<reference evidence="2 3" key="1">
    <citation type="submission" date="2018-04" db="EMBL/GenBank/DDBJ databases">
        <title>Genomic Encyclopedia of Type Strains, Phase III (KMG-III): the genomes of soil and plant-associated and newly described type strains.</title>
        <authorList>
            <person name="Whitman W."/>
        </authorList>
    </citation>
    <scope>NUCLEOTIDE SEQUENCE [LARGE SCALE GENOMIC DNA]</scope>
    <source>
        <strain evidence="2 3">NW12</strain>
    </source>
</reference>
<dbReference type="Proteomes" id="UP000240996">
    <property type="component" value="Unassembled WGS sequence"/>
</dbReference>
<accession>A0A2T4YUP5</accession>
<evidence type="ECO:0000313" key="3">
    <source>
        <dbReference type="Proteomes" id="UP000240996"/>
    </source>
</evidence>
<dbReference type="Pfam" id="PF09912">
    <property type="entry name" value="DUF2141"/>
    <property type="match status" value="1"/>
</dbReference>
<keyword evidence="3" id="KW-1185">Reference proteome</keyword>
<keyword evidence="1" id="KW-0732">Signal</keyword>
<feature type="chain" id="PRO_5015678463" evidence="1">
    <location>
        <begin position="24"/>
        <end position="183"/>
    </location>
</feature>
<protein>
    <submittedName>
        <fullName evidence="2">Uncharacterized protein (DUF2141 family)</fullName>
    </submittedName>
</protein>